<comment type="caution">
    <text evidence="3">The sequence shown here is derived from an EMBL/GenBank/DDBJ whole genome shotgun (WGS) entry which is preliminary data.</text>
</comment>
<feature type="region of interest" description="Disordered" evidence="1">
    <location>
        <begin position="46"/>
        <end position="67"/>
    </location>
</feature>
<dbReference type="RefSeq" id="WP_006330354.1">
    <property type="nucleotide sequence ID" value="NZ_BAHC01000037.1"/>
</dbReference>
<dbReference type="AlphaFoldDB" id="K6W4R4"/>
<accession>K6W4R4</accession>
<reference evidence="3 4" key="1">
    <citation type="submission" date="2012-08" db="EMBL/GenBank/DDBJ databases">
        <title>Whole genome shotgun sequence of Gordonia rhizosphera NBRC 16068.</title>
        <authorList>
            <person name="Takarada H."/>
            <person name="Isaki S."/>
            <person name="Hosoyama A."/>
            <person name="Tsuchikane K."/>
            <person name="Katsumata H."/>
            <person name="Baba S."/>
            <person name="Ohji S."/>
            <person name="Yamazaki S."/>
            <person name="Fujita N."/>
        </authorList>
    </citation>
    <scope>NUCLEOTIDE SEQUENCE [LARGE SCALE GENOMIC DNA]</scope>
    <source>
        <strain evidence="3 4">NBRC 16068</strain>
    </source>
</reference>
<feature type="signal peptide" evidence="2">
    <location>
        <begin position="1"/>
        <end position="25"/>
    </location>
</feature>
<keyword evidence="2" id="KW-0732">Signal</keyword>
<dbReference type="EMBL" id="BAHC01000037">
    <property type="protein sequence ID" value="GAB88696.1"/>
    <property type="molecule type" value="Genomic_DNA"/>
</dbReference>
<protein>
    <submittedName>
        <fullName evidence="3">Uncharacterized protein</fullName>
    </submittedName>
</protein>
<organism evidence="3 4">
    <name type="scientific">Gordonia rhizosphera NBRC 16068</name>
    <dbReference type="NCBI Taxonomy" id="1108045"/>
    <lineage>
        <taxon>Bacteria</taxon>
        <taxon>Bacillati</taxon>
        <taxon>Actinomycetota</taxon>
        <taxon>Actinomycetes</taxon>
        <taxon>Mycobacteriales</taxon>
        <taxon>Gordoniaceae</taxon>
        <taxon>Gordonia</taxon>
    </lineage>
</organism>
<proteinExistence type="predicted"/>
<keyword evidence="4" id="KW-1185">Reference proteome</keyword>
<evidence type="ECO:0000313" key="3">
    <source>
        <dbReference type="EMBL" id="GAB88696.1"/>
    </source>
</evidence>
<dbReference type="eggNOG" id="ENOG5031VS3">
    <property type="taxonomic scope" value="Bacteria"/>
</dbReference>
<feature type="chain" id="PRO_5003895676" evidence="2">
    <location>
        <begin position="26"/>
        <end position="174"/>
    </location>
</feature>
<dbReference type="OrthoDB" id="4376332at2"/>
<evidence type="ECO:0000256" key="1">
    <source>
        <dbReference type="SAM" id="MobiDB-lite"/>
    </source>
</evidence>
<evidence type="ECO:0000313" key="4">
    <source>
        <dbReference type="Proteomes" id="UP000008363"/>
    </source>
</evidence>
<evidence type="ECO:0000256" key="2">
    <source>
        <dbReference type="SAM" id="SignalP"/>
    </source>
</evidence>
<name>K6W4R4_9ACTN</name>
<gene>
    <name evidence="3" type="ORF">GORHZ_037_00040</name>
</gene>
<dbReference type="Proteomes" id="UP000008363">
    <property type="component" value="Unassembled WGS sequence"/>
</dbReference>
<sequence length="174" mass="17433">MIRKSTAAAALAAAALAVVAAPASADSLFGSSGGSSSGSAGLLDAGSSALGSSSKEPEHYGTLGRPDAPNGLKSINVWVYAPKATPISDGVYPKNSQLGVRWNSTIAAGNVIDGNECQMAIRLTGPKVPAKAAVTKTEDCTSAKLYTLRTPGAYTISVTDGISGASNSIQFSVQ</sequence>